<accession>A0ACC2VC59</accession>
<proteinExistence type="predicted"/>
<name>A0ACC2VC59_9TREE</name>
<comment type="caution">
    <text evidence="1">The sequence shown here is derived from an EMBL/GenBank/DDBJ whole genome shotgun (WGS) entry which is preliminary data.</text>
</comment>
<reference evidence="1" key="1">
    <citation type="submission" date="2023-04" db="EMBL/GenBank/DDBJ databases">
        <title>Draft Genome sequencing of Naganishia species isolated from polar environments using Oxford Nanopore Technology.</title>
        <authorList>
            <person name="Leo P."/>
            <person name="Venkateswaran K."/>
        </authorList>
    </citation>
    <scope>NUCLEOTIDE SEQUENCE</scope>
    <source>
        <strain evidence="1">MNA-CCFEE 5262</strain>
    </source>
</reference>
<dbReference type="EMBL" id="JASBWS010000116">
    <property type="protein sequence ID" value="KAJ9096152.1"/>
    <property type="molecule type" value="Genomic_DNA"/>
</dbReference>
<evidence type="ECO:0000313" key="1">
    <source>
        <dbReference type="EMBL" id="KAJ9096152.1"/>
    </source>
</evidence>
<keyword evidence="2" id="KW-1185">Reference proteome</keyword>
<gene>
    <name evidence="1" type="ORF">QFC20_006485</name>
</gene>
<organism evidence="1 2">
    <name type="scientific">Naganishia adeliensis</name>
    <dbReference type="NCBI Taxonomy" id="92952"/>
    <lineage>
        <taxon>Eukaryota</taxon>
        <taxon>Fungi</taxon>
        <taxon>Dikarya</taxon>
        <taxon>Basidiomycota</taxon>
        <taxon>Agaricomycotina</taxon>
        <taxon>Tremellomycetes</taxon>
        <taxon>Filobasidiales</taxon>
        <taxon>Filobasidiaceae</taxon>
        <taxon>Naganishia</taxon>
    </lineage>
</organism>
<sequence length="582" mass="61179">MQSSVLSASRSPSIGAAASTPYYVNPSAAFGSLFASSSGPMLSGVLPSTARGNSTRPHALTHQDSSPISPDSASRVFAFAPEINSTTGVAVHEDDEEEDHFDDYVQGDLGYDDDNSPAMAPQAPHPTGIVDMIGHGASGTRSSHPSHYTDGAQVTERRDRQRISPSPSPLGSYSSGQSHPRGPAHHHYRNGPGAMIANPKSQGQQSTSVSSEASPTSVSISASASAVVAAAEQILNSASYEGMNTRSYGLTILADGSNGSRAFMNPLTGTAREPHSSGSGAGTPHTHSGTYTTGIGSVGIPPGVYAQYARGSLPGMDERGGSIDPGSLRSSPFHLPPSHLHTQPPAHAHHPHMHPHPTTAYVRGNGYATMSNRAGTLTHDAHYRTASPDLRHFTPKIGSFVDDPDLDLDEDILPTEDQPSSNAQSFAYGDPTLMPSPSASTSSSSGSLADGRLPSPGRDLPLVEIGLEAMQQEDDADEEPLYVNAKQYHRILKRRAARARLEELNQLIRQRKPYLHESRHKHACRRPRGPGGRFLTAPEIAALKAQQEAEAVGTGSREVGAGSGATVKAEPEPVRSVGASAV</sequence>
<evidence type="ECO:0000313" key="2">
    <source>
        <dbReference type="Proteomes" id="UP001230649"/>
    </source>
</evidence>
<dbReference type="Proteomes" id="UP001230649">
    <property type="component" value="Unassembled WGS sequence"/>
</dbReference>
<protein>
    <submittedName>
        <fullName evidence="1">Uncharacterized protein</fullName>
    </submittedName>
</protein>